<gene>
    <name evidence="3" type="ORF">HNQ61_002209</name>
</gene>
<protein>
    <submittedName>
        <fullName evidence="3">Uncharacterized protein</fullName>
    </submittedName>
</protein>
<sequence>MSDAREDRGGHAPAGVAEARAALLAWVDEAGHDGREFLEARLRRTGEGRYEIRHCRDEFRTLDTVAFVSGDPFAAREIAQTTFAGEHRPLKTAPSLRQGWALVDLDGPGLWTALEYLYPACAVHWHAGRTNSLRVTHWREVAARQTGMYGAVKLLPPQVVRNTVRACCGDAVCLRRVAWSVDAQTPLDMPSEGEVTGDAPVPCPEACSMFISFARQVLVQERSPRFELAGLGRLGAEEISQVREIVASAATGTVGLAREGEFSEPTNSRRMRYLALRLAEEKERIGDLAAPELPCEGCPKAVPCRGCPMAA</sequence>
<reference evidence="3 4" key="1">
    <citation type="submission" date="2020-08" db="EMBL/GenBank/DDBJ databases">
        <title>Genomic Encyclopedia of Type Strains, Phase IV (KMG-IV): sequencing the most valuable type-strain genomes for metagenomic binning, comparative biology and taxonomic classification.</title>
        <authorList>
            <person name="Goeker M."/>
        </authorList>
    </citation>
    <scope>NUCLEOTIDE SEQUENCE [LARGE SCALE GENOMIC DNA]</scope>
    <source>
        <strain evidence="3 4">DSM 29007</strain>
    </source>
</reference>
<organism evidence="3 4">
    <name type="scientific">Longimicrobium terrae</name>
    <dbReference type="NCBI Taxonomy" id="1639882"/>
    <lineage>
        <taxon>Bacteria</taxon>
        <taxon>Pseudomonadati</taxon>
        <taxon>Gemmatimonadota</taxon>
        <taxon>Longimicrobiia</taxon>
        <taxon>Longimicrobiales</taxon>
        <taxon>Longimicrobiaceae</taxon>
        <taxon>Longimicrobium</taxon>
    </lineage>
</organism>
<proteinExistence type="predicted"/>
<dbReference type="RefSeq" id="WP_170034419.1">
    <property type="nucleotide sequence ID" value="NZ_JABDTL010000001.1"/>
</dbReference>
<dbReference type="Pfam" id="PF18069">
    <property type="entry name" value="DR2241"/>
    <property type="match status" value="1"/>
</dbReference>
<dbReference type="Proteomes" id="UP000582837">
    <property type="component" value="Unassembled WGS sequence"/>
</dbReference>
<dbReference type="Pfam" id="PF18009">
    <property type="entry name" value="Fer4_23"/>
    <property type="match status" value="1"/>
</dbReference>
<dbReference type="AlphaFoldDB" id="A0A841GXX3"/>
<accession>A0A841GXX3</accession>
<evidence type="ECO:0000259" key="1">
    <source>
        <dbReference type="Pfam" id="PF18009"/>
    </source>
</evidence>
<dbReference type="Gene3D" id="3.30.70.2320">
    <property type="match status" value="1"/>
</dbReference>
<keyword evidence="4" id="KW-1185">Reference proteome</keyword>
<dbReference type="InterPro" id="IPR041346">
    <property type="entry name" value="DR2241_Fer4"/>
</dbReference>
<comment type="caution">
    <text evidence="3">The sequence shown here is derived from an EMBL/GenBank/DDBJ whole genome shotgun (WGS) entry which is preliminary data.</text>
</comment>
<name>A0A841GXX3_9BACT</name>
<dbReference type="EMBL" id="JACHIA010000005">
    <property type="protein sequence ID" value="MBB6070588.1"/>
    <property type="molecule type" value="Genomic_DNA"/>
</dbReference>
<dbReference type="Gene3D" id="3.30.1360.190">
    <property type="match status" value="1"/>
</dbReference>
<evidence type="ECO:0000259" key="2">
    <source>
        <dbReference type="Pfam" id="PF18069"/>
    </source>
</evidence>
<feature type="domain" description="DR2241 stabilising" evidence="2">
    <location>
        <begin position="34"/>
        <end position="128"/>
    </location>
</feature>
<evidence type="ECO:0000313" key="3">
    <source>
        <dbReference type="EMBL" id="MBB6070588.1"/>
    </source>
</evidence>
<dbReference type="InterPro" id="IPR041181">
    <property type="entry name" value="DR2241_middle"/>
</dbReference>
<evidence type="ECO:0000313" key="4">
    <source>
        <dbReference type="Proteomes" id="UP000582837"/>
    </source>
</evidence>
<feature type="domain" description="DR2241 4Fe-4S iron-sulfur cluster binding" evidence="1">
    <location>
        <begin position="132"/>
        <end position="216"/>
    </location>
</feature>